<organism evidence="1 2">
    <name type="scientific">Rotaria magnacalcarata</name>
    <dbReference type="NCBI Taxonomy" id="392030"/>
    <lineage>
        <taxon>Eukaryota</taxon>
        <taxon>Metazoa</taxon>
        <taxon>Spiralia</taxon>
        <taxon>Gnathifera</taxon>
        <taxon>Rotifera</taxon>
        <taxon>Eurotatoria</taxon>
        <taxon>Bdelloidea</taxon>
        <taxon>Philodinida</taxon>
        <taxon>Philodinidae</taxon>
        <taxon>Rotaria</taxon>
    </lineage>
</organism>
<dbReference type="EMBL" id="CAJOBH010286082">
    <property type="protein sequence ID" value="CAF5175369.1"/>
    <property type="molecule type" value="Genomic_DNA"/>
</dbReference>
<accession>A0A8S3H889</accession>
<comment type="caution">
    <text evidence="1">The sequence shown here is derived from an EMBL/GenBank/DDBJ whole genome shotgun (WGS) entry which is preliminary data.</text>
</comment>
<dbReference type="Proteomes" id="UP000681967">
    <property type="component" value="Unassembled WGS sequence"/>
</dbReference>
<protein>
    <submittedName>
        <fullName evidence="1">Uncharacterized protein</fullName>
    </submittedName>
</protein>
<sequence length="60" mass="7335">KIFIEQQEKSLLEEQQKNKIIVRSTSRLCRLPRDHTYDYNRLRVNFLDDNFIRIELPTLS</sequence>
<reference evidence="1" key="1">
    <citation type="submission" date="2021-02" db="EMBL/GenBank/DDBJ databases">
        <authorList>
            <person name="Nowell W R."/>
        </authorList>
    </citation>
    <scope>NUCLEOTIDE SEQUENCE</scope>
</reference>
<dbReference type="AlphaFoldDB" id="A0A8S3H889"/>
<feature type="non-terminal residue" evidence="1">
    <location>
        <position position="1"/>
    </location>
</feature>
<name>A0A8S3H889_9BILA</name>
<proteinExistence type="predicted"/>
<evidence type="ECO:0000313" key="1">
    <source>
        <dbReference type="EMBL" id="CAF5175369.1"/>
    </source>
</evidence>
<gene>
    <name evidence="1" type="ORF">BYL167_LOCUS78101</name>
</gene>
<evidence type="ECO:0000313" key="2">
    <source>
        <dbReference type="Proteomes" id="UP000681967"/>
    </source>
</evidence>